<dbReference type="EC" id="2.6.1.42" evidence="1"/>
<comment type="caution">
    <text evidence="1">The sequence shown here is derived from an EMBL/GenBank/DDBJ whole genome shotgun (WGS) entry which is preliminary data.</text>
</comment>
<dbReference type="Proteomes" id="UP000004070">
    <property type="component" value="Unassembled WGS sequence"/>
</dbReference>
<name>B9CMH7_LANR4</name>
<reference evidence="1 2" key="1">
    <citation type="submission" date="2009-01" db="EMBL/GenBank/DDBJ databases">
        <authorList>
            <person name="Madupu R."/>
            <person name="Sebastian Y."/>
            <person name="Durkin A.S."/>
            <person name="Torralba M."/>
            <person name="Methe B."/>
            <person name="Sutton G.G."/>
            <person name="Strausberg R.L."/>
            <person name="Nelson K.E."/>
        </authorList>
    </citation>
    <scope>NUCLEOTIDE SEQUENCE [LARGE SCALE GENOMIC DNA]</scope>
    <source>
        <strain evidence="1 2">ATCC 49626</strain>
    </source>
</reference>
<dbReference type="eggNOG" id="COG0115">
    <property type="taxonomic scope" value="Bacteria"/>
</dbReference>
<accession>B9CMH7</accession>
<protein>
    <submittedName>
        <fullName evidence="1">Branched-chain-amino-acid aminotransferase family protein</fullName>
        <ecNumber evidence="1">2.6.1.42</ecNumber>
    </submittedName>
</protein>
<evidence type="ECO:0000313" key="2">
    <source>
        <dbReference type="Proteomes" id="UP000004070"/>
    </source>
</evidence>
<keyword evidence="1" id="KW-0808">Transferase</keyword>
<dbReference type="EMBL" id="ACFE01000002">
    <property type="protein sequence ID" value="EEE17373.1"/>
    <property type="molecule type" value="Genomic_DNA"/>
</dbReference>
<proteinExistence type="predicted"/>
<keyword evidence="1" id="KW-0032">Aminotransferase</keyword>
<sequence>MANSVEKKDIDWTSLGFAYTQCDYSYVAHYKDGAWDEGGLTSFGAVSF</sequence>
<dbReference type="Gene3D" id="3.30.470.10">
    <property type="match status" value="1"/>
</dbReference>
<dbReference type="InterPro" id="IPR043131">
    <property type="entry name" value="BCAT-like_N"/>
</dbReference>
<dbReference type="AlphaFoldDB" id="B9CMH7"/>
<organism evidence="1 2">
    <name type="scientific">Lancefieldella rimae (strain ATCC 49626 / DSM 7090 / CCUG 31168 / NBRC 15546 / VPI D140H-11A)</name>
    <name type="common">Atopobium rimae</name>
    <dbReference type="NCBI Taxonomy" id="553184"/>
    <lineage>
        <taxon>Bacteria</taxon>
        <taxon>Bacillati</taxon>
        <taxon>Actinomycetota</taxon>
        <taxon>Coriobacteriia</taxon>
        <taxon>Coriobacteriales</taxon>
        <taxon>Atopobiaceae</taxon>
        <taxon>Lancefieldella</taxon>
    </lineage>
</organism>
<gene>
    <name evidence="1" type="ORF">ATORI0001_1519</name>
</gene>
<dbReference type="GO" id="GO:0004084">
    <property type="term" value="F:branched-chain-amino-acid transaminase activity"/>
    <property type="evidence" value="ECO:0007669"/>
    <property type="project" value="UniProtKB-EC"/>
</dbReference>
<evidence type="ECO:0000313" key="1">
    <source>
        <dbReference type="EMBL" id="EEE17373.1"/>
    </source>
</evidence>